<protein>
    <submittedName>
        <fullName evidence="3">DUF1000-domain-containing protein</fullName>
    </submittedName>
</protein>
<dbReference type="OrthoDB" id="10263751at2759"/>
<dbReference type="InterPro" id="IPR010400">
    <property type="entry name" value="PITH_dom"/>
</dbReference>
<feature type="domain" description="PITH" evidence="2">
    <location>
        <begin position="9"/>
        <end position="185"/>
    </location>
</feature>
<evidence type="ECO:0000313" key="4">
    <source>
        <dbReference type="Proteomes" id="UP000076532"/>
    </source>
</evidence>
<dbReference type="AlphaFoldDB" id="A0A166SYV3"/>
<dbReference type="Gene3D" id="2.60.120.470">
    <property type="entry name" value="PITH domain"/>
    <property type="match status" value="1"/>
</dbReference>
<dbReference type="InterPro" id="IPR008979">
    <property type="entry name" value="Galactose-bd-like_sf"/>
</dbReference>
<accession>A0A166SYV3</accession>
<dbReference type="STRING" id="436010.A0A166SYV3"/>
<dbReference type="Pfam" id="PF06201">
    <property type="entry name" value="PITH"/>
    <property type="match status" value="1"/>
</dbReference>
<proteinExistence type="inferred from homology"/>
<dbReference type="Proteomes" id="UP000076532">
    <property type="component" value="Unassembled WGS sequence"/>
</dbReference>
<dbReference type="SUPFAM" id="SSF49785">
    <property type="entry name" value="Galactose-binding domain-like"/>
    <property type="match status" value="1"/>
</dbReference>
<evidence type="ECO:0000259" key="2">
    <source>
        <dbReference type="PROSITE" id="PS51532"/>
    </source>
</evidence>
<comment type="similarity">
    <text evidence="1">Belongs to the PITHD1 family.</text>
</comment>
<reference evidence="3 4" key="1">
    <citation type="journal article" date="2016" name="Mol. Biol. Evol.">
        <title>Comparative Genomics of Early-Diverging Mushroom-Forming Fungi Provides Insights into the Origins of Lignocellulose Decay Capabilities.</title>
        <authorList>
            <person name="Nagy L.G."/>
            <person name="Riley R."/>
            <person name="Tritt A."/>
            <person name="Adam C."/>
            <person name="Daum C."/>
            <person name="Floudas D."/>
            <person name="Sun H."/>
            <person name="Yadav J.S."/>
            <person name="Pangilinan J."/>
            <person name="Larsson K.H."/>
            <person name="Matsuura K."/>
            <person name="Barry K."/>
            <person name="Labutti K."/>
            <person name="Kuo R."/>
            <person name="Ohm R.A."/>
            <person name="Bhattacharya S.S."/>
            <person name="Shirouzu T."/>
            <person name="Yoshinaga Y."/>
            <person name="Martin F.M."/>
            <person name="Grigoriev I.V."/>
            <person name="Hibbett D.S."/>
        </authorList>
    </citation>
    <scope>NUCLEOTIDE SEQUENCE [LARGE SCALE GENOMIC DNA]</scope>
    <source>
        <strain evidence="3 4">CBS 109695</strain>
    </source>
</reference>
<dbReference type="InterPro" id="IPR037047">
    <property type="entry name" value="PITH_dom_sf"/>
</dbReference>
<gene>
    <name evidence="3" type="ORF">FIBSPDRAFT_1038671</name>
</gene>
<dbReference type="PROSITE" id="PS51532">
    <property type="entry name" value="PITH"/>
    <property type="match status" value="1"/>
</dbReference>
<sequence length="185" mass="20246">MPGALDAGSRKDVTSGDISLLEHLDLSQLNCLNESQDHTLKSILSTKSKNTTSSYLLSDADEQLLLNVAFNQAVRVRSITIKSNDAGRAPQTIKLFTNRPVLGFEDVEDASEPEAAQIIDLSSDDVKEGKPITLRFVRFQAVNSLHIFVQSNHGEEEESRIDAIDVLGVPVEATKDLSGLQNQEE</sequence>
<dbReference type="GO" id="GO:0005737">
    <property type="term" value="C:cytoplasm"/>
    <property type="evidence" value="ECO:0007669"/>
    <property type="project" value="UniProtKB-ARBA"/>
</dbReference>
<name>A0A166SYV3_9AGAM</name>
<dbReference type="PANTHER" id="PTHR12175">
    <property type="entry name" value="AD039 HT014 THIOREDOXIN FAMILY TRP26"/>
    <property type="match status" value="1"/>
</dbReference>
<dbReference type="PANTHER" id="PTHR12175:SF5">
    <property type="entry name" value="OS03G0795500 PROTEIN"/>
    <property type="match status" value="1"/>
</dbReference>
<organism evidence="3 4">
    <name type="scientific">Athelia psychrophila</name>
    <dbReference type="NCBI Taxonomy" id="1759441"/>
    <lineage>
        <taxon>Eukaryota</taxon>
        <taxon>Fungi</taxon>
        <taxon>Dikarya</taxon>
        <taxon>Basidiomycota</taxon>
        <taxon>Agaricomycotina</taxon>
        <taxon>Agaricomycetes</taxon>
        <taxon>Agaricomycetidae</taxon>
        <taxon>Atheliales</taxon>
        <taxon>Atheliaceae</taxon>
        <taxon>Athelia</taxon>
    </lineage>
</organism>
<evidence type="ECO:0000313" key="3">
    <source>
        <dbReference type="EMBL" id="KZP29991.1"/>
    </source>
</evidence>
<dbReference type="InterPro" id="IPR045099">
    <property type="entry name" value="PITH1-like"/>
</dbReference>
<evidence type="ECO:0000256" key="1">
    <source>
        <dbReference type="ARBA" id="ARBA00025788"/>
    </source>
</evidence>
<keyword evidence="4" id="KW-1185">Reference proteome</keyword>
<dbReference type="EMBL" id="KV417496">
    <property type="protein sequence ID" value="KZP29991.1"/>
    <property type="molecule type" value="Genomic_DNA"/>
</dbReference>